<dbReference type="STRING" id="6313.A0A158P8I4"/>
<feature type="transmembrane region" description="Helical" evidence="9">
    <location>
        <begin position="458"/>
        <end position="476"/>
    </location>
</feature>
<evidence type="ECO:0000313" key="10">
    <source>
        <dbReference type="Proteomes" id="UP000035642"/>
    </source>
</evidence>
<dbReference type="Pfam" id="PF00209">
    <property type="entry name" value="SNF"/>
    <property type="match status" value="1"/>
</dbReference>
<organism evidence="10 11">
    <name type="scientific">Angiostrongylus cantonensis</name>
    <name type="common">Rat lungworm</name>
    <dbReference type="NCBI Taxonomy" id="6313"/>
    <lineage>
        <taxon>Eukaryota</taxon>
        <taxon>Metazoa</taxon>
        <taxon>Ecdysozoa</taxon>
        <taxon>Nematoda</taxon>
        <taxon>Chromadorea</taxon>
        <taxon>Rhabditida</taxon>
        <taxon>Rhabditina</taxon>
        <taxon>Rhabditomorpha</taxon>
        <taxon>Strongyloidea</taxon>
        <taxon>Metastrongylidae</taxon>
        <taxon>Angiostrongylus</taxon>
    </lineage>
</organism>
<dbReference type="Proteomes" id="UP000035642">
    <property type="component" value="Unassembled WGS sequence"/>
</dbReference>
<dbReference type="WBParaSite" id="ACAC_0000711401-mRNA-1">
    <property type="protein sequence ID" value="ACAC_0000711401-mRNA-1"/>
    <property type="gene ID" value="ACAC_0000711401"/>
</dbReference>
<dbReference type="PROSITE" id="PS50267">
    <property type="entry name" value="NA_NEUROTRAN_SYMP_3"/>
    <property type="match status" value="1"/>
</dbReference>
<keyword evidence="2" id="KW-0813">Transport</keyword>
<reference evidence="11" key="2">
    <citation type="submission" date="2016-04" db="UniProtKB">
        <authorList>
            <consortium name="WormBaseParasite"/>
        </authorList>
    </citation>
    <scope>IDENTIFICATION</scope>
</reference>
<evidence type="ECO:0000256" key="8">
    <source>
        <dbReference type="SAM" id="MobiDB-lite"/>
    </source>
</evidence>
<evidence type="ECO:0000256" key="2">
    <source>
        <dbReference type="ARBA" id="ARBA00022448"/>
    </source>
</evidence>
<dbReference type="PANTHER" id="PTHR11616">
    <property type="entry name" value="SODIUM/CHLORIDE DEPENDENT TRANSPORTER"/>
    <property type="match status" value="1"/>
</dbReference>
<dbReference type="AlphaFoldDB" id="A0A158P8I4"/>
<accession>A0A158P8I4</accession>
<feature type="transmembrane region" description="Helical" evidence="9">
    <location>
        <begin position="139"/>
        <end position="163"/>
    </location>
</feature>
<dbReference type="InterPro" id="IPR000175">
    <property type="entry name" value="Na/ntran_symport"/>
</dbReference>
<feature type="transmembrane region" description="Helical" evidence="9">
    <location>
        <begin position="255"/>
        <end position="273"/>
    </location>
</feature>
<evidence type="ECO:0000256" key="3">
    <source>
        <dbReference type="ARBA" id="ARBA00022692"/>
    </source>
</evidence>
<name>A0A158P8I4_ANGCA</name>
<keyword evidence="6 9" id="KW-0472">Membrane</keyword>
<keyword evidence="7" id="KW-1015">Disulfide bond</keyword>
<dbReference type="PANTHER" id="PTHR11616:SF241">
    <property type="entry name" value="SODIUM- AND CHLORIDE-DEPENDENT GLYCINE TRANSPORTER 2"/>
    <property type="match status" value="1"/>
</dbReference>
<keyword evidence="5 9" id="KW-1133">Transmembrane helix</keyword>
<feature type="transmembrane region" description="Helical" evidence="9">
    <location>
        <begin position="428"/>
        <end position="446"/>
    </location>
</feature>
<dbReference type="SUPFAM" id="SSF161070">
    <property type="entry name" value="SNF-like"/>
    <property type="match status" value="1"/>
</dbReference>
<evidence type="ECO:0000256" key="5">
    <source>
        <dbReference type="ARBA" id="ARBA00022989"/>
    </source>
</evidence>
<dbReference type="GO" id="GO:0005886">
    <property type="term" value="C:plasma membrane"/>
    <property type="evidence" value="ECO:0007669"/>
    <property type="project" value="TreeGrafter"/>
</dbReference>
<proteinExistence type="predicted"/>
<reference evidence="10" key="1">
    <citation type="submission" date="2012-09" db="EMBL/GenBank/DDBJ databases">
        <authorList>
            <person name="Martin A.A."/>
        </authorList>
    </citation>
    <scope>NUCLEOTIDE SEQUENCE</scope>
</reference>
<dbReference type="InterPro" id="IPR037272">
    <property type="entry name" value="SNS_sf"/>
</dbReference>
<feature type="transmembrane region" description="Helical" evidence="9">
    <location>
        <begin position="79"/>
        <end position="99"/>
    </location>
</feature>
<keyword evidence="3 9" id="KW-0812">Transmembrane</keyword>
<keyword evidence="10" id="KW-1185">Reference proteome</keyword>
<evidence type="ECO:0000256" key="6">
    <source>
        <dbReference type="ARBA" id="ARBA00023136"/>
    </source>
</evidence>
<feature type="disulfide bond" evidence="7">
    <location>
        <begin position="195"/>
        <end position="204"/>
    </location>
</feature>
<keyword evidence="4" id="KW-0769">Symport</keyword>
<sequence>MKAESSKVTKRRLSPEALELIPSGELLAVPSDHSDDSSSEISEEISVLETPENQSYERKVTIGLLSRAGYREHYWRNKISSYFFILSFLMTYDTVALFFQSTHEYGIFFIVNFGICMMLIGFPMCYLEMALGQYTSTGIFLVFDRMAPGFVGVAISALTLNFLHMCTHHDAFIDIFSIAAQSGVITSSQKPWKHCLDPSATKQCYTWPRNCDDMEYTNDIPQYPKHLAFESITYSKLIYDEIDDFNTWQKLKYPSSTYLLLTMTVALFLIHILTRTKKALLIILNSALVITFCVLLFILHSTLTFFTPKRPYALPITIGMSKALFNWEAWRSAVALTFRALNLGQGAWTFFGSLFGFHNNLQFDPFTVVSSFLDSLHIFGDYEPMMTFAYSLAQSITLLSNKIVRLEIIISAITEMNVTFSSQSSHNVVVILVVLFGTVCQMFALYEKAGSKKGKLAINSMMLVLWAVVIPVLAIVCS</sequence>
<feature type="transmembrane region" description="Helical" evidence="9">
    <location>
        <begin position="105"/>
        <end position="127"/>
    </location>
</feature>
<protein>
    <submittedName>
        <fullName evidence="11">Amino acid transporter</fullName>
    </submittedName>
</protein>
<feature type="transmembrane region" description="Helical" evidence="9">
    <location>
        <begin position="280"/>
        <end position="299"/>
    </location>
</feature>
<evidence type="ECO:0000256" key="7">
    <source>
        <dbReference type="PIRSR" id="PIRSR600175-2"/>
    </source>
</evidence>
<evidence type="ECO:0000256" key="9">
    <source>
        <dbReference type="SAM" id="Phobius"/>
    </source>
</evidence>
<dbReference type="GO" id="GO:0089718">
    <property type="term" value="P:amino acid import across plasma membrane"/>
    <property type="evidence" value="ECO:0007669"/>
    <property type="project" value="TreeGrafter"/>
</dbReference>
<feature type="region of interest" description="Disordered" evidence="8">
    <location>
        <begin position="24"/>
        <end position="47"/>
    </location>
</feature>
<dbReference type="GO" id="GO:0005283">
    <property type="term" value="F:amino acid:sodium symporter activity"/>
    <property type="evidence" value="ECO:0007669"/>
    <property type="project" value="TreeGrafter"/>
</dbReference>
<evidence type="ECO:0000256" key="1">
    <source>
        <dbReference type="ARBA" id="ARBA00004141"/>
    </source>
</evidence>
<comment type="subcellular location">
    <subcellularLocation>
        <location evidence="1">Membrane</location>
        <topology evidence="1">Multi-pass membrane protein</topology>
    </subcellularLocation>
</comment>
<evidence type="ECO:0000313" key="11">
    <source>
        <dbReference type="WBParaSite" id="ACAC_0000711401-mRNA-1"/>
    </source>
</evidence>
<evidence type="ECO:0000256" key="4">
    <source>
        <dbReference type="ARBA" id="ARBA00022847"/>
    </source>
</evidence>